<evidence type="ECO:0000256" key="2">
    <source>
        <dbReference type="ARBA" id="ARBA00011738"/>
    </source>
</evidence>
<dbReference type="GO" id="GO:0005829">
    <property type="term" value="C:cytosol"/>
    <property type="evidence" value="ECO:0007669"/>
    <property type="project" value="TreeGrafter"/>
</dbReference>
<dbReference type="EMBL" id="AYYZ01000029">
    <property type="protein sequence ID" value="KRM51771.1"/>
    <property type="molecule type" value="Genomic_DNA"/>
</dbReference>
<dbReference type="AlphaFoldDB" id="A0A0R1ZIF0"/>
<dbReference type="GO" id="GO:0036220">
    <property type="term" value="F:ITP diphosphatase activity"/>
    <property type="evidence" value="ECO:0007669"/>
    <property type="project" value="UniProtKB-UniRule"/>
</dbReference>
<keyword evidence="13" id="KW-1185">Reference proteome</keyword>
<dbReference type="CDD" id="cd00515">
    <property type="entry name" value="HAM1"/>
    <property type="match status" value="1"/>
</dbReference>
<keyword evidence="5 10" id="KW-0378">Hydrolase</keyword>
<organism evidence="12 13">
    <name type="scientific">Ligilactobacillus araffinosus DSM 20653</name>
    <dbReference type="NCBI Taxonomy" id="1423820"/>
    <lineage>
        <taxon>Bacteria</taxon>
        <taxon>Bacillati</taxon>
        <taxon>Bacillota</taxon>
        <taxon>Bacilli</taxon>
        <taxon>Lactobacillales</taxon>
        <taxon>Lactobacillaceae</taxon>
        <taxon>Ligilactobacillus</taxon>
    </lineage>
</organism>
<evidence type="ECO:0000256" key="7">
    <source>
        <dbReference type="ARBA" id="ARBA00023080"/>
    </source>
</evidence>
<comment type="similarity">
    <text evidence="1 10 11">Belongs to the HAM1 NTPase family.</text>
</comment>
<comment type="cofactor">
    <cofactor evidence="10">
        <name>Mg(2+)</name>
        <dbReference type="ChEBI" id="CHEBI:18420"/>
    </cofactor>
    <text evidence="10">Binds 1 Mg(2+) ion per subunit.</text>
</comment>
<proteinExistence type="inferred from homology"/>
<comment type="subunit">
    <text evidence="2 10">Homodimer.</text>
</comment>
<evidence type="ECO:0000313" key="12">
    <source>
        <dbReference type="EMBL" id="KRM51771.1"/>
    </source>
</evidence>
<dbReference type="GO" id="GO:0009117">
    <property type="term" value="P:nucleotide metabolic process"/>
    <property type="evidence" value="ECO:0007669"/>
    <property type="project" value="UniProtKB-KW"/>
</dbReference>
<dbReference type="Pfam" id="PF01725">
    <property type="entry name" value="Ham1p_like"/>
    <property type="match status" value="1"/>
</dbReference>
<evidence type="ECO:0000256" key="10">
    <source>
        <dbReference type="HAMAP-Rule" id="MF_01405"/>
    </source>
</evidence>
<feature type="binding site" evidence="10">
    <location>
        <position position="72"/>
    </location>
    <ligand>
        <name>Mg(2+)</name>
        <dbReference type="ChEBI" id="CHEBI:18420"/>
    </ligand>
</feature>
<protein>
    <recommendedName>
        <fullName evidence="10">dITP/XTP pyrophosphatase</fullName>
        <ecNumber evidence="10">3.6.1.66</ecNumber>
    </recommendedName>
    <alternativeName>
        <fullName evidence="10">Non-canonical purine NTP pyrophosphatase</fullName>
    </alternativeName>
    <alternativeName>
        <fullName evidence="10">Non-standard purine NTP pyrophosphatase</fullName>
    </alternativeName>
    <alternativeName>
        <fullName evidence="10">Nucleoside-triphosphate diphosphatase</fullName>
    </alternativeName>
    <alternativeName>
        <fullName evidence="10">Nucleoside-triphosphate pyrophosphatase</fullName>
        <shortName evidence="10">NTPase</shortName>
    </alternativeName>
</protein>
<feature type="binding site" evidence="10">
    <location>
        <position position="177"/>
    </location>
    <ligand>
        <name>substrate</name>
    </ligand>
</feature>
<dbReference type="HAMAP" id="MF_01405">
    <property type="entry name" value="Non_canon_purine_NTPase"/>
    <property type="match status" value="1"/>
</dbReference>
<dbReference type="GO" id="GO:0035870">
    <property type="term" value="F:dITP diphosphatase activity"/>
    <property type="evidence" value="ECO:0007669"/>
    <property type="project" value="UniProtKB-UniRule"/>
</dbReference>
<sequence length="200" mass="22001">MPKILIATKNPGKAREYRKIFEPKGFEVTTLLDLDADQVPVIDENGSSFAENALIKANALMNVTHATVLADDSGLCVDALDGEPGIHSARYAGDHNDVANRKKLLEALKGVPASERTAYFHTSIVVVHPDKAPLEVSGEAFGRILNQENGNDGFGYDPLFYSNDLQKSFAEVSVDEKNQVSHRGKAVKKLMAEFDNWWQD</sequence>
<feature type="binding site" evidence="10">
    <location>
        <begin position="8"/>
        <end position="13"/>
    </location>
    <ligand>
        <name>substrate</name>
    </ligand>
</feature>
<keyword evidence="4 10" id="KW-0547">Nucleotide-binding</keyword>
<dbReference type="GO" id="GO:0000166">
    <property type="term" value="F:nucleotide binding"/>
    <property type="evidence" value="ECO:0007669"/>
    <property type="project" value="UniProtKB-KW"/>
</dbReference>
<feature type="active site" description="Proton acceptor" evidence="10">
    <location>
        <position position="72"/>
    </location>
</feature>
<reference evidence="12 13" key="1">
    <citation type="journal article" date="2015" name="Genome Announc.">
        <title>Expanding the biotechnology potential of lactobacilli through comparative genomics of 213 strains and associated genera.</title>
        <authorList>
            <person name="Sun Z."/>
            <person name="Harris H.M."/>
            <person name="McCann A."/>
            <person name="Guo C."/>
            <person name="Argimon S."/>
            <person name="Zhang W."/>
            <person name="Yang X."/>
            <person name="Jeffery I.B."/>
            <person name="Cooney J.C."/>
            <person name="Kagawa T.F."/>
            <person name="Liu W."/>
            <person name="Song Y."/>
            <person name="Salvetti E."/>
            <person name="Wrobel A."/>
            <person name="Rasinkangas P."/>
            <person name="Parkhill J."/>
            <person name="Rea M.C."/>
            <person name="O'Sullivan O."/>
            <person name="Ritari J."/>
            <person name="Douillard F.P."/>
            <person name="Paul Ross R."/>
            <person name="Yang R."/>
            <person name="Briner A.E."/>
            <person name="Felis G.E."/>
            <person name="de Vos W.M."/>
            <person name="Barrangou R."/>
            <person name="Klaenhammer T.R."/>
            <person name="Caufield P.W."/>
            <person name="Cui Y."/>
            <person name="Zhang H."/>
            <person name="O'Toole P.W."/>
        </authorList>
    </citation>
    <scope>NUCLEOTIDE SEQUENCE [LARGE SCALE GENOMIC DNA]</scope>
    <source>
        <strain evidence="12 13">DSM 20653</strain>
    </source>
</reference>
<dbReference type="Proteomes" id="UP000051291">
    <property type="component" value="Unassembled WGS sequence"/>
</dbReference>
<feature type="binding site" evidence="10">
    <location>
        <position position="43"/>
    </location>
    <ligand>
        <name>Mg(2+)</name>
        <dbReference type="ChEBI" id="CHEBI:18420"/>
    </ligand>
</feature>
<dbReference type="RefSeq" id="WP_057906825.1">
    <property type="nucleotide sequence ID" value="NZ_AYYZ01000029.1"/>
</dbReference>
<feature type="binding site" evidence="10">
    <location>
        <begin position="182"/>
        <end position="183"/>
    </location>
    <ligand>
        <name>substrate</name>
    </ligand>
</feature>
<dbReference type="Gene3D" id="3.90.950.10">
    <property type="match status" value="1"/>
</dbReference>
<dbReference type="NCBIfam" id="NF011397">
    <property type="entry name" value="PRK14822.1"/>
    <property type="match status" value="1"/>
</dbReference>
<evidence type="ECO:0000256" key="11">
    <source>
        <dbReference type="RuleBase" id="RU003781"/>
    </source>
</evidence>
<evidence type="ECO:0000256" key="6">
    <source>
        <dbReference type="ARBA" id="ARBA00022842"/>
    </source>
</evidence>
<dbReference type="InterPro" id="IPR029001">
    <property type="entry name" value="ITPase-like_fam"/>
</dbReference>
<keyword evidence="7 10" id="KW-0546">Nucleotide metabolism</keyword>
<dbReference type="InterPro" id="IPR020922">
    <property type="entry name" value="dITP/XTP_pyrophosphatase"/>
</dbReference>
<evidence type="ECO:0000256" key="4">
    <source>
        <dbReference type="ARBA" id="ARBA00022741"/>
    </source>
</evidence>
<feature type="binding site" evidence="10">
    <location>
        <position position="73"/>
    </location>
    <ligand>
        <name>substrate</name>
    </ligand>
</feature>
<dbReference type="InterPro" id="IPR002637">
    <property type="entry name" value="RdgB/HAM1"/>
</dbReference>
<evidence type="ECO:0000256" key="5">
    <source>
        <dbReference type="ARBA" id="ARBA00022801"/>
    </source>
</evidence>
<dbReference type="PATRIC" id="fig|1423820.4.peg.986"/>
<evidence type="ECO:0000256" key="8">
    <source>
        <dbReference type="ARBA" id="ARBA00051875"/>
    </source>
</evidence>
<feature type="binding site" evidence="10">
    <location>
        <begin position="154"/>
        <end position="157"/>
    </location>
    <ligand>
        <name>substrate</name>
    </ligand>
</feature>
<evidence type="ECO:0000256" key="3">
    <source>
        <dbReference type="ARBA" id="ARBA00022723"/>
    </source>
</evidence>
<keyword evidence="3 10" id="KW-0479">Metal-binding</keyword>
<dbReference type="NCBIfam" id="TIGR00042">
    <property type="entry name" value="RdgB/HAM1 family non-canonical purine NTP pyrophosphatase"/>
    <property type="match status" value="1"/>
</dbReference>
<dbReference type="GO" id="GO:0046872">
    <property type="term" value="F:metal ion binding"/>
    <property type="evidence" value="ECO:0007669"/>
    <property type="project" value="UniProtKB-KW"/>
</dbReference>
<dbReference type="GO" id="GO:0009146">
    <property type="term" value="P:purine nucleoside triphosphate catabolic process"/>
    <property type="evidence" value="ECO:0007669"/>
    <property type="project" value="UniProtKB-UniRule"/>
</dbReference>
<evidence type="ECO:0000313" key="13">
    <source>
        <dbReference type="Proteomes" id="UP000051291"/>
    </source>
</evidence>
<dbReference type="SUPFAM" id="SSF52972">
    <property type="entry name" value="ITPase-like"/>
    <property type="match status" value="1"/>
</dbReference>
<evidence type="ECO:0000256" key="1">
    <source>
        <dbReference type="ARBA" id="ARBA00008023"/>
    </source>
</evidence>
<comment type="caution">
    <text evidence="12">The sequence shown here is derived from an EMBL/GenBank/DDBJ whole genome shotgun (WGS) entry which is preliminary data.</text>
</comment>
<dbReference type="FunFam" id="3.90.950.10:FF:000001">
    <property type="entry name" value="dITP/XTP pyrophosphatase"/>
    <property type="match status" value="1"/>
</dbReference>
<dbReference type="EC" id="3.6.1.66" evidence="10"/>
<comment type="function">
    <text evidence="10">Pyrophosphatase that catalyzes the hydrolysis of nucleoside triphosphates to their monophosphate derivatives, with a high preference for the non-canonical purine nucleotides XTP (xanthosine triphosphate), dITP (deoxyinosine triphosphate) and ITP. Seems to function as a house-cleaning enzyme that removes non-canonical purine nucleotides from the nucleotide pool, thus preventing their incorporation into DNA/RNA and avoiding chromosomal lesions.</text>
</comment>
<dbReference type="PANTHER" id="PTHR11067">
    <property type="entry name" value="INOSINE TRIPHOSPHATE PYROPHOSPHATASE/HAM1 PROTEIN"/>
    <property type="match status" value="1"/>
</dbReference>
<keyword evidence="6 10" id="KW-0460">Magnesium</keyword>
<comment type="catalytic activity">
    <reaction evidence="10">
        <text>ITP + H2O = IMP + diphosphate + H(+)</text>
        <dbReference type="Rhea" id="RHEA:29399"/>
        <dbReference type="ChEBI" id="CHEBI:15377"/>
        <dbReference type="ChEBI" id="CHEBI:15378"/>
        <dbReference type="ChEBI" id="CHEBI:33019"/>
        <dbReference type="ChEBI" id="CHEBI:58053"/>
        <dbReference type="ChEBI" id="CHEBI:61402"/>
        <dbReference type="EC" id="3.6.1.66"/>
    </reaction>
</comment>
<dbReference type="GO" id="GO:0017111">
    <property type="term" value="F:ribonucleoside triphosphate phosphatase activity"/>
    <property type="evidence" value="ECO:0007669"/>
    <property type="project" value="InterPro"/>
</dbReference>
<evidence type="ECO:0000256" key="9">
    <source>
        <dbReference type="ARBA" id="ARBA00052017"/>
    </source>
</evidence>
<dbReference type="STRING" id="1423820.FC64_GL000962"/>
<comment type="catalytic activity">
    <reaction evidence="8 10">
        <text>dITP + H2O = dIMP + diphosphate + H(+)</text>
        <dbReference type="Rhea" id="RHEA:28342"/>
        <dbReference type="ChEBI" id="CHEBI:15377"/>
        <dbReference type="ChEBI" id="CHEBI:15378"/>
        <dbReference type="ChEBI" id="CHEBI:33019"/>
        <dbReference type="ChEBI" id="CHEBI:61194"/>
        <dbReference type="ChEBI" id="CHEBI:61382"/>
        <dbReference type="EC" id="3.6.1.66"/>
    </reaction>
</comment>
<comment type="catalytic activity">
    <reaction evidence="9 10">
        <text>XTP + H2O = XMP + diphosphate + H(+)</text>
        <dbReference type="Rhea" id="RHEA:28610"/>
        <dbReference type="ChEBI" id="CHEBI:15377"/>
        <dbReference type="ChEBI" id="CHEBI:15378"/>
        <dbReference type="ChEBI" id="CHEBI:33019"/>
        <dbReference type="ChEBI" id="CHEBI:57464"/>
        <dbReference type="ChEBI" id="CHEBI:61314"/>
        <dbReference type="EC" id="3.6.1.66"/>
    </reaction>
</comment>
<dbReference type="PANTHER" id="PTHR11067:SF9">
    <property type="entry name" value="INOSINE TRIPHOSPHATE PYROPHOSPHATASE"/>
    <property type="match status" value="1"/>
</dbReference>
<gene>
    <name evidence="12" type="ORF">FC64_GL000962</name>
</gene>
<name>A0A0R1ZIF0_9LACO</name>
<dbReference type="GO" id="GO:0036222">
    <property type="term" value="F:XTP diphosphatase activity"/>
    <property type="evidence" value="ECO:0007669"/>
    <property type="project" value="UniProtKB-UniRule"/>
</dbReference>
<accession>A0A0R1ZIF0</accession>